<protein>
    <submittedName>
        <fullName evidence="2">Uncharacterized protein</fullName>
    </submittedName>
</protein>
<feature type="region of interest" description="Disordered" evidence="1">
    <location>
        <begin position="1"/>
        <end position="26"/>
    </location>
</feature>
<comment type="caution">
    <text evidence="2">The sequence shown here is derived from an EMBL/GenBank/DDBJ whole genome shotgun (WGS) entry which is preliminary data.</text>
</comment>
<dbReference type="EMBL" id="JANPWB010000010">
    <property type="protein sequence ID" value="KAJ1143131.1"/>
    <property type="molecule type" value="Genomic_DNA"/>
</dbReference>
<evidence type="ECO:0000256" key="1">
    <source>
        <dbReference type="SAM" id="MobiDB-lite"/>
    </source>
</evidence>
<keyword evidence="3" id="KW-1185">Reference proteome</keyword>
<gene>
    <name evidence="2" type="ORF">NDU88_009442</name>
</gene>
<sequence>MPASGSKAAPPGLAAKREMSHGSGGLKDYKTAIAGVTGSGQSEKSKALVAVKPTAQPLAKYLKKNPQADLSLLHLPNAEQ</sequence>
<accession>A0AAV7QRL5</accession>
<dbReference type="AlphaFoldDB" id="A0AAV7QRL5"/>
<evidence type="ECO:0000313" key="2">
    <source>
        <dbReference type="EMBL" id="KAJ1143131.1"/>
    </source>
</evidence>
<reference evidence="2" key="1">
    <citation type="journal article" date="2022" name="bioRxiv">
        <title>Sequencing and chromosome-scale assembly of the giantPleurodeles waltlgenome.</title>
        <authorList>
            <person name="Brown T."/>
            <person name="Elewa A."/>
            <person name="Iarovenko S."/>
            <person name="Subramanian E."/>
            <person name="Araus A.J."/>
            <person name="Petzold A."/>
            <person name="Susuki M."/>
            <person name="Suzuki K.-i.T."/>
            <person name="Hayashi T."/>
            <person name="Toyoda A."/>
            <person name="Oliveira C."/>
            <person name="Osipova E."/>
            <person name="Leigh N.D."/>
            <person name="Simon A."/>
            <person name="Yun M.H."/>
        </authorList>
    </citation>
    <scope>NUCLEOTIDE SEQUENCE</scope>
    <source>
        <strain evidence="2">20211129_DDA</strain>
        <tissue evidence="2">Liver</tissue>
    </source>
</reference>
<evidence type="ECO:0000313" key="3">
    <source>
        <dbReference type="Proteomes" id="UP001066276"/>
    </source>
</evidence>
<dbReference type="Proteomes" id="UP001066276">
    <property type="component" value="Chromosome 6"/>
</dbReference>
<proteinExistence type="predicted"/>
<name>A0AAV7QRL5_PLEWA</name>
<organism evidence="2 3">
    <name type="scientific">Pleurodeles waltl</name>
    <name type="common">Iberian ribbed newt</name>
    <dbReference type="NCBI Taxonomy" id="8319"/>
    <lineage>
        <taxon>Eukaryota</taxon>
        <taxon>Metazoa</taxon>
        <taxon>Chordata</taxon>
        <taxon>Craniata</taxon>
        <taxon>Vertebrata</taxon>
        <taxon>Euteleostomi</taxon>
        <taxon>Amphibia</taxon>
        <taxon>Batrachia</taxon>
        <taxon>Caudata</taxon>
        <taxon>Salamandroidea</taxon>
        <taxon>Salamandridae</taxon>
        <taxon>Pleurodelinae</taxon>
        <taxon>Pleurodeles</taxon>
    </lineage>
</organism>